<evidence type="ECO:0000256" key="1">
    <source>
        <dbReference type="SAM" id="MobiDB-lite"/>
    </source>
</evidence>
<protein>
    <submittedName>
        <fullName evidence="2">Uncharacterized protein</fullName>
    </submittedName>
</protein>
<dbReference type="OrthoDB" id="3229882at2759"/>
<feature type="compositionally biased region" description="Acidic residues" evidence="1">
    <location>
        <begin position="166"/>
        <end position="177"/>
    </location>
</feature>
<accession>A0A9P6C8L2</accession>
<dbReference type="EMBL" id="MU150461">
    <property type="protein sequence ID" value="KAF9456097.1"/>
    <property type="molecule type" value="Genomic_DNA"/>
</dbReference>
<name>A0A9P6C8L2_9AGAR</name>
<feature type="region of interest" description="Disordered" evidence="1">
    <location>
        <begin position="107"/>
        <end position="153"/>
    </location>
</feature>
<proteinExistence type="predicted"/>
<evidence type="ECO:0000313" key="3">
    <source>
        <dbReference type="Proteomes" id="UP000807353"/>
    </source>
</evidence>
<gene>
    <name evidence="2" type="ORF">BDZ94DRAFT_1178441</name>
</gene>
<dbReference type="Proteomes" id="UP000807353">
    <property type="component" value="Unassembled WGS sequence"/>
</dbReference>
<feature type="compositionally biased region" description="Acidic residues" evidence="1">
    <location>
        <begin position="107"/>
        <end position="120"/>
    </location>
</feature>
<comment type="caution">
    <text evidence="2">The sequence shown here is derived from an EMBL/GenBank/DDBJ whole genome shotgun (WGS) entry which is preliminary data.</text>
</comment>
<feature type="compositionally biased region" description="Acidic residues" evidence="1">
    <location>
        <begin position="134"/>
        <end position="153"/>
    </location>
</feature>
<sequence length="369" mass="42334">MLAGSLKVKEKARKLVTQTVNCLTAKMEIGGPMAALYLLENPDHYTSHKFVAFYWKNYVREKDESGEYVGFSKVHDYVYRPKAFEDKTLYEWIQMSTRVKVTKTEIDSDDDDIGTDEEVDSISIDSPSPSIDPIPEDLQDNDESGSDSENDNENENIAIFNNESGIDTENENDDNDDCSFLKDHPLHRTHKIQFDQRKNNIVPNFIGGSLPRCDRGDREYYCATMLTLFKPWRTGLDLKEEGYSWDETFVGHEFTDVQKQYISNFNIRYECNDARDDYAAQLKKGDMPSGNFPEWMDSDLLNDLDEDNADFYDGADFGFTEDINDEPHNQYIGLGKIGKSKFYEMEATRIGVKEAGWLDESPNGIDLVN</sequence>
<keyword evidence="3" id="KW-1185">Reference proteome</keyword>
<reference evidence="2" key="1">
    <citation type="submission" date="2020-11" db="EMBL/GenBank/DDBJ databases">
        <authorList>
            <consortium name="DOE Joint Genome Institute"/>
            <person name="Ahrendt S."/>
            <person name="Riley R."/>
            <person name="Andreopoulos W."/>
            <person name="Labutti K."/>
            <person name="Pangilinan J."/>
            <person name="Ruiz-Duenas F.J."/>
            <person name="Barrasa J.M."/>
            <person name="Sanchez-Garcia M."/>
            <person name="Camarero S."/>
            <person name="Miyauchi S."/>
            <person name="Serrano A."/>
            <person name="Linde D."/>
            <person name="Babiker R."/>
            <person name="Drula E."/>
            <person name="Ayuso-Fernandez I."/>
            <person name="Pacheco R."/>
            <person name="Padilla G."/>
            <person name="Ferreira P."/>
            <person name="Barriuso J."/>
            <person name="Kellner H."/>
            <person name="Castanera R."/>
            <person name="Alfaro M."/>
            <person name="Ramirez L."/>
            <person name="Pisabarro A.G."/>
            <person name="Kuo A."/>
            <person name="Tritt A."/>
            <person name="Lipzen A."/>
            <person name="He G."/>
            <person name="Yan M."/>
            <person name="Ng V."/>
            <person name="Cullen D."/>
            <person name="Martin F."/>
            <person name="Rosso M.-N."/>
            <person name="Henrissat B."/>
            <person name="Hibbett D."/>
            <person name="Martinez A.T."/>
            <person name="Grigoriev I.V."/>
        </authorList>
    </citation>
    <scope>NUCLEOTIDE SEQUENCE</scope>
    <source>
        <strain evidence="2">CBS 247.69</strain>
    </source>
</reference>
<feature type="region of interest" description="Disordered" evidence="1">
    <location>
        <begin position="161"/>
        <end position="180"/>
    </location>
</feature>
<evidence type="ECO:0000313" key="2">
    <source>
        <dbReference type="EMBL" id="KAF9456097.1"/>
    </source>
</evidence>
<feature type="non-terminal residue" evidence="2">
    <location>
        <position position="369"/>
    </location>
</feature>
<dbReference type="AlphaFoldDB" id="A0A9P6C8L2"/>
<organism evidence="2 3">
    <name type="scientific">Collybia nuda</name>
    <dbReference type="NCBI Taxonomy" id="64659"/>
    <lineage>
        <taxon>Eukaryota</taxon>
        <taxon>Fungi</taxon>
        <taxon>Dikarya</taxon>
        <taxon>Basidiomycota</taxon>
        <taxon>Agaricomycotina</taxon>
        <taxon>Agaricomycetes</taxon>
        <taxon>Agaricomycetidae</taxon>
        <taxon>Agaricales</taxon>
        <taxon>Tricholomatineae</taxon>
        <taxon>Clitocybaceae</taxon>
        <taxon>Collybia</taxon>
    </lineage>
</organism>
<feature type="compositionally biased region" description="Low complexity" evidence="1">
    <location>
        <begin position="121"/>
        <end position="133"/>
    </location>
</feature>